<feature type="domain" description="PD-(D/E)XK endonuclease-like" evidence="1">
    <location>
        <begin position="23"/>
        <end position="268"/>
    </location>
</feature>
<dbReference type="STRING" id="1230460.C495_03802"/>
<dbReference type="OrthoDB" id="203178at2157"/>
<dbReference type="EMBL" id="AOHX01000026">
    <property type="protein sequence ID" value="ELY47352.1"/>
    <property type="molecule type" value="Genomic_DNA"/>
</dbReference>
<dbReference type="RefSeq" id="WP_008160164.1">
    <property type="nucleotide sequence ID" value="NZ_AOHX01000026.1"/>
</dbReference>
<dbReference type="Gene3D" id="3.90.320.10">
    <property type="match status" value="2"/>
</dbReference>
<evidence type="ECO:0000313" key="2">
    <source>
        <dbReference type="EMBL" id="ELY47352.1"/>
    </source>
</evidence>
<dbReference type="PATRIC" id="fig|1230460.4.peg.762"/>
<keyword evidence="3" id="KW-1185">Reference proteome</keyword>
<dbReference type="AlphaFoldDB" id="L9WDB9"/>
<protein>
    <recommendedName>
        <fullName evidence="1">PD-(D/E)XK endonuclease-like domain-containing protein</fullName>
    </recommendedName>
</protein>
<comment type="caution">
    <text evidence="2">The sequence shown here is derived from an EMBL/GenBank/DDBJ whole genome shotgun (WGS) entry which is preliminary data.</text>
</comment>
<dbReference type="InterPro" id="IPR011604">
    <property type="entry name" value="PDDEXK-like_dom_sf"/>
</dbReference>
<sequence>MPEQSDVLAELRDETEDGELPYISKSRITTYKTCPRKFYLTYIKGLRTPDTYYTKRGRQVHEAYERYYENVLEHYEATGEIPEDLTEMLPSDVSLWADWIELYISNFILFEQDRLAEAATPEEYLPVAVEAEGWDWEQSPPWMGYADVIVNASSVPQVDRDSGVVIVDFKTGKTPDPKYRDDGIFLEGEYYAVLFEEQLDVAAVAGYFPMNDDFVVSPLDSERRERIYQYVEEMTASDDLENFPIKEQPLCKWKPDDDCQCDFYSICPSTWGQPGGPGPTYS</sequence>
<gene>
    <name evidence="2" type="ORF">C495_03802</name>
</gene>
<evidence type="ECO:0000259" key="1">
    <source>
        <dbReference type="Pfam" id="PF12705"/>
    </source>
</evidence>
<dbReference type="InterPro" id="IPR038726">
    <property type="entry name" value="PDDEXK_AddAB-type"/>
</dbReference>
<name>L9WDB9_9EURY</name>
<dbReference type="Pfam" id="PF12705">
    <property type="entry name" value="PDDEXK_1"/>
    <property type="match status" value="1"/>
</dbReference>
<reference evidence="2 3" key="1">
    <citation type="journal article" date="2014" name="PLoS Genet.">
        <title>Phylogenetically driven sequencing of extremely halophilic archaea reveals strategies for static and dynamic osmo-response.</title>
        <authorList>
            <person name="Becker E.A."/>
            <person name="Seitzer P.M."/>
            <person name="Tritt A."/>
            <person name="Larsen D."/>
            <person name="Krusor M."/>
            <person name="Yao A.I."/>
            <person name="Wu D."/>
            <person name="Madern D."/>
            <person name="Eisen J.A."/>
            <person name="Darling A.E."/>
            <person name="Facciotti M.T."/>
        </authorList>
    </citation>
    <scope>NUCLEOTIDE SEQUENCE [LARGE SCALE GENOMIC DNA]</scope>
    <source>
        <strain evidence="2 3">JCM 14089</strain>
    </source>
</reference>
<evidence type="ECO:0000313" key="3">
    <source>
        <dbReference type="Proteomes" id="UP000011661"/>
    </source>
</evidence>
<organism evidence="2 3">
    <name type="scientific">Natronorubrum sulfidifaciens JCM 14089</name>
    <dbReference type="NCBI Taxonomy" id="1230460"/>
    <lineage>
        <taxon>Archaea</taxon>
        <taxon>Methanobacteriati</taxon>
        <taxon>Methanobacteriota</taxon>
        <taxon>Stenosarchaea group</taxon>
        <taxon>Halobacteria</taxon>
        <taxon>Halobacteriales</taxon>
        <taxon>Natrialbaceae</taxon>
        <taxon>Natronorubrum</taxon>
    </lineage>
</organism>
<proteinExistence type="predicted"/>
<accession>L9WDB9</accession>
<dbReference type="Proteomes" id="UP000011661">
    <property type="component" value="Unassembled WGS sequence"/>
</dbReference>